<dbReference type="SUPFAM" id="SSF56349">
    <property type="entry name" value="DNA breaking-rejoining enzymes"/>
    <property type="match status" value="1"/>
</dbReference>
<comment type="caution">
    <text evidence="1">The sequence shown here is derived from an EMBL/GenBank/DDBJ whole genome shotgun (WGS) entry which is preliminary data.</text>
</comment>
<dbReference type="AlphaFoldDB" id="A0A4U0S4Y7"/>
<dbReference type="GO" id="GO:0003677">
    <property type="term" value="F:DNA binding"/>
    <property type="evidence" value="ECO:0007669"/>
    <property type="project" value="InterPro"/>
</dbReference>
<accession>A0A4U0S4Y7</accession>
<dbReference type="Proteomes" id="UP000305778">
    <property type="component" value="Unassembled WGS sequence"/>
</dbReference>
<sequence length="731" mass="80160">MMPPLNLRSRRVVSPFAGAELCPLFGFALPTGAKGPYFDEDRWPFDAVIGLPAYLRPNQRALDFTPIVNREWRLTAKEYVAALMAPRHDAVRDLAHAERTVQTLTTCHGKLSELIRWFKWLTEQGITDLDQVTNHHCTAYVDFRGEKLGEDGEVVADSPSTRAVAMGAVIGLAQYRELFSGQKFRDDLRPFDGASAAGGSGRTAELGGANKVQPLASEVQQPLLAAVLYVIRNLAPHILREAESKRRRQAADRSLTATKYPGHGAFLRNLERRVEAGEPLELMTPAAVKDARARGLREENDLLAAVSLSALARECGIRQFRGDWLPDLRPDLERALALVGACAPYGRRAAEVERADGQGHVAWAEPLFSNELKFLVGYLATACGLAVAALAGMRHCELGELVVGCRQQPQEIAPGLFRYRLTGKLVKGQPLGGVRDEWVVTREVYEAIEVAEQVLGPDAAPGTQLFHPVFCDTTYQNFRTWVNGPAGQRPGLAPIPEGPVTPRALRRTLAVEIAYRPGGLLAAKLQLKHLSVVTTEGYAARPGGAQAKFLAEINELEEERNIGILTDVYRDYQRGIMPSGPGARDLISLFTSVDGRLHDLSELAPQLVDNDLEVVAMLSTRARTLHLGTANYCWFVDPAKALCLRLAGTPDADRPLAGMCDSARCPQATHHPCHRQVWEESRRTAQVFIGSLSRRQKTERTRLEVTVTRAEWVLAEIDQAATAGAAGKDAI</sequence>
<reference evidence="1 2" key="1">
    <citation type="submission" date="2019-04" db="EMBL/GenBank/DDBJ databases">
        <title>Streptomyces oryziradicis sp. nov., a novel actinomycete isolated from rhizosphere soil of rice (Oryza sativa L.).</title>
        <authorList>
            <person name="Li C."/>
        </authorList>
    </citation>
    <scope>NUCLEOTIDE SEQUENCE [LARGE SCALE GENOMIC DNA]</scope>
    <source>
        <strain evidence="1 2">NEAU-C40</strain>
    </source>
</reference>
<dbReference type="EMBL" id="SUMC01000056">
    <property type="protein sequence ID" value="TKA03157.1"/>
    <property type="molecule type" value="Genomic_DNA"/>
</dbReference>
<evidence type="ECO:0000313" key="2">
    <source>
        <dbReference type="Proteomes" id="UP000305778"/>
    </source>
</evidence>
<evidence type="ECO:0000313" key="1">
    <source>
        <dbReference type="EMBL" id="TKA03157.1"/>
    </source>
</evidence>
<dbReference type="InterPro" id="IPR011010">
    <property type="entry name" value="DNA_brk_join_enz"/>
</dbReference>
<organism evidence="1 2">
    <name type="scientific">Actinacidiphila oryziradicis</name>
    <dbReference type="NCBI Taxonomy" id="2571141"/>
    <lineage>
        <taxon>Bacteria</taxon>
        <taxon>Bacillati</taxon>
        <taxon>Actinomycetota</taxon>
        <taxon>Actinomycetes</taxon>
        <taxon>Kitasatosporales</taxon>
        <taxon>Streptomycetaceae</taxon>
        <taxon>Actinacidiphila</taxon>
    </lineage>
</organism>
<protein>
    <submittedName>
        <fullName evidence="1">Site-specific integrase</fullName>
    </submittedName>
</protein>
<name>A0A4U0S4Y7_9ACTN</name>
<dbReference type="RefSeq" id="WP_136728556.1">
    <property type="nucleotide sequence ID" value="NZ_SUMC01000056.1"/>
</dbReference>
<gene>
    <name evidence="1" type="ORF">FCI23_36995</name>
</gene>
<keyword evidence="2" id="KW-1185">Reference proteome</keyword>
<dbReference type="OrthoDB" id="3589776at2"/>
<proteinExistence type="predicted"/>